<dbReference type="Gene3D" id="3.40.50.2000">
    <property type="entry name" value="Glycogen Phosphorylase B"/>
    <property type="match status" value="2"/>
</dbReference>
<evidence type="ECO:0000313" key="4">
    <source>
        <dbReference type="Proteomes" id="UP000034894"/>
    </source>
</evidence>
<gene>
    <name evidence="3" type="ORF">UV73_C0002G0131</name>
</gene>
<comment type="caution">
    <text evidence="3">The sequence shown here is derived from an EMBL/GenBank/DDBJ whole genome shotgun (WGS) entry which is preliminary data.</text>
</comment>
<dbReference type="PATRIC" id="fig|1618443.3.peg.406"/>
<feature type="domain" description="Glycosyl transferase family 1" evidence="1">
    <location>
        <begin position="230"/>
        <end position="382"/>
    </location>
</feature>
<dbReference type="InterPro" id="IPR050194">
    <property type="entry name" value="Glycosyltransferase_grp1"/>
</dbReference>
<evidence type="ECO:0000259" key="1">
    <source>
        <dbReference type="Pfam" id="PF00534"/>
    </source>
</evidence>
<sequence length="404" mass="46422">MNILYVNKFFHLVGGVERYFFELGKLMEARGNRTSYFYMQSAADGQSRWADFAVSNVSYDNSQLYQRLRQFIRLFYSPEANNKISRLIDQVKPDIVHLHTIYHHLSPSILPAVKKKHLPIVQNLGDYHLISPNYNLFHNGAVCEITLGGRFYKAIAHRCIRNSRFYSSIEVLEKYFHQLAGWEHNLIDKYISPSVFMKKKLIESGIREEKIRTIPHFIISHEYPYRKSAGEYLLYFGRLSPEKGLLLLLKAMKNLPDIKLKIAGRGQQEDELKNFVKEKRMKNVEFSGFLEGAALKKVISRSLAVILPSLWPEVFGMSILEAFACGKPVIASDIGGIPELVDDNYTGYLFKPGDLDDLLEKIKKLSGDKGSVIRLGGNARKMAVDKFNPVDHYRKVMKLYGEMI</sequence>
<evidence type="ECO:0000259" key="2">
    <source>
        <dbReference type="Pfam" id="PF13439"/>
    </source>
</evidence>
<name>A0A0G1DLE7_9BACT</name>
<proteinExistence type="predicted"/>
<dbReference type="Pfam" id="PF13439">
    <property type="entry name" value="Glyco_transf_4"/>
    <property type="match status" value="1"/>
</dbReference>
<dbReference type="EMBL" id="LCFP01000002">
    <property type="protein sequence ID" value="KKS98417.1"/>
    <property type="molecule type" value="Genomic_DNA"/>
</dbReference>
<organism evidence="3 4">
    <name type="scientific">Candidatus Gottesmanbacteria bacterium GW2011_GWA2_43_14</name>
    <dbReference type="NCBI Taxonomy" id="1618443"/>
    <lineage>
        <taxon>Bacteria</taxon>
        <taxon>Candidatus Gottesmaniibacteriota</taxon>
    </lineage>
</organism>
<dbReference type="PANTHER" id="PTHR45947:SF13">
    <property type="entry name" value="TRANSFERASE"/>
    <property type="match status" value="1"/>
</dbReference>
<dbReference type="Proteomes" id="UP000034894">
    <property type="component" value="Unassembled WGS sequence"/>
</dbReference>
<evidence type="ECO:0000313" key="3">
    <source>
        <dbReference type="EMBL" id="KKS98417.1"/>
    </source>
</evidence>
<keyword evidence="3" id="KW-0808">Transferase</keyword>
<dbReference type="GO" id="GO:0016757">
    <property type="term" value="F:glycosyltransferase activity"/>
    <property type="evidence" value="ECO:0007669"/>
    <property type="project" value="InterPro"/>
</dbReference>
<feature type="domain" description="Glycosyltransferase subfamily 4-like N-terminal" evidence="2">
    <location>
        <begin position="13"/>
        <end position="218"/>
    </location>
</feature>
<dbReference type="SUPFAM" id="SSF53756">
    <property type="entry name" value="UDP-Glycosyltransferase/glycogen phosphorylase"/>
    <property type="match status" value="1"/>
</dbReference>
<dbReference type="AlphaFoldDB" id="A0A0G1DLE7"/>
<dbReference type="InterPro" id="IPR028098">
    <property type="entry name" value="Glyco_trans_4-like_N"/>
</dbReference>
<accession>A0A0G1DLE7</accession>
<dbReference type="InterPro" id="IPR001296">
    <property type="entry name" value="Glyco_trans_1"/>
</dbReference>
<dbReference type="Pfam" id="PF00534">
    <property type="entry name" value="Glycos_transf_1"/>
    <property type="match status" value="1"/>
</dbReference>
<dbReference type="PANTHER" id="PTHR45947">
    <property type="entry name" value="SULFOQUINOVOSYL TRANSFERASE SQD2"/>
    <property type="match status" value="1"/>
</dbReference>
<dbReference type="STRING" id="1618443.UV73_C0002G0131"/>
<reference evidence="3 4" key="1">
    <citation type="journal article" date="2015" name="Nature">
        <title>rRNA introns, odd ribosomes, and small enigmatic genomes across a large radiation of phyla.</title>
        <authorList>
            <person name="Brown C.T."/>
            <person name="Hug L.A."/>
            <person name="Thomas B.C."/>
            <person name="Sharon I."/>
            <person name="Castelle C.J."/>
            <person name="Singh A."/>
            <person name="Wilkins M.J."/>
            <person name="Williams K.H."/>
            <person name="Banfield J.F."/>
        </authorList>
    </citation>
    <scope>NUCLEOTIDE SEQUENCE [LARGE SCALE GENOMIC DNA]</scope>
</reference>
<protein>
    <submittedName>
        <fullName evidence="3">Group 1 glycosyl transferase</fullName>
    </submittedName>
</protein>